<feature type="domain" description="Helicase ATP-binding" evidence="1">
    <location>
        <begin position="66"/>
        <end position="236"/>
    </location>
</feature>
<sequence length="257" mass="29196">MGPTAYSLKPIALNNKSICLWQVAYSLQPTAYSIKKMKLKKINEKLQDALIENGLTEPNILQKETFSTIKSGSDCIVLSPKESGKSTTIVLNVIQQLAGQVEESPRALIIVEDKTKVLEMVELFAKYGKYTNLEVYGVHDKGDMDYDKNYISTGVDVLIGTPNKLSDMFTTAGYNVNRLKMFILDDADPILKLRHETKIMRISNSIAKTQRIIFAEELTERIEILADKMLLEPYLFDMDEEGEEELDEEEDQIEEEE</sequence>
<organism evidence="2 3">
    <name type="scientific">Flavobacterium circumlabens</name>
    <dbReference type="NCBI Taxonomy" id="2133765"/>
    <lineage>
        <taxon>Bacteria</taxon>
        <taxon>Pseudomonadati</taxon>
        <taxon>Bacteroidota</taxon>
        <taxon>Flavobacteriia</taxon>
        <taxon>Flavobacteriales</taxon>
        <taxon>Flavobacteriaceae</taxon>
        <taxon>Flavobacterium</taxon>
    </lineage>
</organism>
<dbReference type="EMBL" id="SLWA01000012">
    <property type="protein sequence ID" value="TCN51580.1"/>
    <property type="molecule type" value="Genomic_DNA"/>
</dbReference>
<dbReference type="PROSITE" id="PS51192">
    <property type="entry name" value="HELICASE_ATP_BIND_1"/>
    <property type="match status" value="1"/>
</dbReference>
<name>A0ABY2AUA6_9FLAO</name>
<proteinExistence type="predicted"/>
<dbReference type="InterPro" id="IPR027417">
    <property type="entry name" value="P-loop_NTPase"/>
</dbReference>
<dbReference type="SMART" id="SM00487">
    <property type="entry name" value="DEXDc"/>
    <property type="match status" value="1"/>
</dbReference>
<evidence type="ECO:0000259" key="1">
    <source>
        <dbReference type="PROSITE" id="PS51192"/>
    </source>
</evidence>
<comment type="caution">
    <text evidence="2">The sequence shown here is derived from an EMBL/GenBank/DDBJ whole genome shotgun (WGS) entry which is preliminary data.</text>
</comment>
<dbReference type="Gene3D" id="3.40.50.300">
    <property type="entry name" value="P-loop containing nucleotide triphosphate hydrolases"/>
    <property type="match status" value="1"/>
</dbReference>
<dbReference type="InterPro" id="IPR014001">
    <property type="entry name" value="Helicase_ATP-bd"/>
</dbReference>
<evidence type="ECO:0000313" key="3">
    <source>
        <dbReference type="Proteomes" id="UP000295270"/>
    </source>
</evidence>
<accession>A0ABY2AUA6</accession>
<dbReference type="SUPFAM" id="SSF52540">
    <property type="entry name" value="P-loop containing nucleoside triphosphate hydrolases"/>
    <property type="match status" value="1"/>
</dbReference>
<dbReference type="InterPro" id="IPR011545">
    <property type="entry name" value="DEAD/DEAH_box_helicase_dom"/>
</dbReference>
<dbReference type="Proteomes" id="UP000295270">
    <property type="component" value="Unassembled WGS sequence"/>
</dbReference>
<dbReference type="PANTHER" id="PTHR47958">
    <property type="entry name" value="ATP-DEPENDENT RNA HELICASE DBP3"/>
    <property type="match status" value="1"/>
</dbReference>
<gene>
    <name evidence="2" type="ORF">EV142_112116</name>
</gene>
<protein>
    <submittedName>
        <fullName evidence="2">RAD3-like DEAD/DEAH box helicase</fullName>
    </submittedName>
</protein>
<keyword evidence="3" id="KW-1185">Reference proteome</keyword>
<reference evidence="2 3" key="1">
    <citation type="journal article" date="2015" name="Stand. Genomic Sci.">
        <title>Genomic Encyclopedia of Bacterial and Archaeal Type Strains, Phase III: the genomes of soil and plant-associated and newly described type strains.</title>
        <authorList>
            <person name="Whitman W.B."/>
            <person name="Woyke T."/>
            <person name="Klenk H.P."/>
            <person name="Zhou Y."/>
            <person name="Lilburn T.G."/>
            <person name="Beck B.J."/>
            <person name="De Vos P."/>
            <person name="Vandamme P."/>
            <person name="Eisen J.A."/>
            <person name="Garrity G."/>
            <person name="Hugenholtz P."/>
            <person name="Kyrpides N.C."/>
        </authorList>
    </citation>
    <scope>NUCLEOTIDE SEQUENCE [LARGE SCALE GENOMIC DNA]</scope>
    <source>
        <strain evidence="2 3">P5626</strain>
    </source>
</reference>
<evidence type="ECO:0000313" key="2">
    <source>
        <dbReference type="EMBL" id="TCN51580.1"/>
    </source>
</evidence>
<dbReference type="Pfam" id="PF00270">
    <property type="entry name" value="DEAD"/>
    <property type="match status" value="1"/>
</dbReference>